<keyword evidence="1" id="KW-0812">Transmembrane</keyword>
<feature type="transmembrane region" description="Helical" evidence="1">
    <location>
        <begin position="281"/>
        <end position="301"/>
    </location>
</feature>
<feature type="transmembrane region" description="Helical" evidence="1">
    <location>
        <begin position="313"/>
        <end position="333"/>
    </location>
</feature>
<feature type="transmembrane region" description="Helical" evidence="1">
    <location>
        <begin position="150"/>
        <end position="168"/>
    </location>
</feature>
<feature type="transmembrane region" description="Helical" evidence="1">
    <location>
        <begin position="78"/>
        <end position="98"/>
    </location>
</feature>
<comment type="caution">
    <text evidence="2">The sequence shown here is derived from an EMBL/GenBank/DDBJ whole genome shotgun (WGS) entry which is preliminary data.</text>
</comment>
<feature type="transmembrane region" description="Helical" evidence="1">
    <location>
        <begin position="228"/>
        <end position="250"/>
    </location>
</feature>
<dbReference type="Proteomes" id="UP000266723">
    <property type="component" value="Unassembled WGS sequence"/>
</dbReference>
<organism evidence="2 3">
    <name type="scientific">Brassica cretica</name>
    <name type="common">Mustard</name>
    <dbReference type="NCBI Taxonomy" id="69181"/>
    <lineage>
        <taxon>Eukaryota</taxon>
        <taxon>Viridiplantae</taxon>
        <taxon>Streptophyta</taxon>
        <taxon>Embryophyta</taxon>
        <taxon>Tracheophyta</taxon>
        <taxon>Spermatophyta</taxon>
        <taxon>Magnoliopsida</taxon>
        <taxon>eudicotyledons</taxon>
        <taxon>Gunneridae</taxon>
        <taxon>Pentapetalae</taxon>
        <taxon>rosids</taxon>
        <taxon>malvids</taxon>
        <taxon>Brassicales</taxon>
        <taxon>Brassicaceae</taxon>
        <taxon>Brassiceae</taxon>
        <taxon>Brassica</taxon>
    </lineage>
</organism>
<feature type="transmembrane region" description="Helical" evidence="1">
    <location>
        <begin position="353"/>
        <end position="371"/>
    </location>
</feature>
<evidence type="ECO:0000256" key="1">
    <source>
        <dbReference type="SAM" id="Phobius"/>
    </source>
</evidence>
<gene>
    <name evidence="2" type="ORF">DY000_02035678</name>
</gene>
<feature type="transmembrane region" description="Helical" evidence="1">
    <location>
        <begin position="110"/>
        <end position="130"/>
    </location>
</feature>
<dbReference type="PANTHER" id="PTHR34953">
    <property type="entry name" value="ALPHA/BETA HYDROLASE RELATED PROTEIN"/>
    <property type="match status" value="1"/>
</dbReference>
<evidence type="ECO:0000313" key="3">
    <source>
        <dbReference type="Proteomes" id="UP000266723"/>
    </source>
</evidence>
<name>A0ABQ7DFQ3_BRACR</name>
<keyword evidence="1" id="KW-1133">Transmembrane helix</keyword>
<dbReference type="EMBL" id="QGKV02000649">
    <property type="protein sequence ID" value="KAF3576832.1"/>
    <property type="molecule type" value="Genomic_DNA"/>
</dbReference>
<reference evidence="2 3" key="1">
    <citation type="journal article" date="2020" name="BMC Genomics">
        <title>Intraspecific diversification of the crop wild relative Brassica cretica Lam. using demographic model selection.</title>
        <authorList>
            <person name="Kioukis A."/>
            <person name="Michalopoulou V.A."/>
            <person name="Briers L."/>
            <person name="Pirintsos S."/>
            <person name="Studholme D.J."/>
            <person name="Pavlidis P."/>
            <person name="Sarris P.F."/>
        </authorList>
    </citation>
    <scope>NUCLEOTIDE SEQUENCE [LARGE SCALE GENOMIC DNA]</scope>
    <source>
        <strain evidence="3">cv. PFS-1207/04</strain>
    </source>
</reference>
<evidence type="ECO:0008006" key="4">
    <source>
        <dbReference type="Google" id="ProtNLM"/>
    </source>
</evidence>
<feature type="transmembrane region" description="Helical" evidence="1">
    <location>
        <begin position="21"/>
        <end position="46"/>
    </location>
</feature>
<keyword evidence="3" id="KW-1185">Reference proteome</keyword>
<proteinExistence type="predicted"/>
<protein>
    <recommendedName>
        <fullName evidence="4">MENTAL domain-containing protein</fullName>
    </recommendedName>
</protein>
<evidence type="ECO:0000313" key="2">
    <source>
        <dbReference type="EMBL" id="KAF3576832.1"/>
    </source>
</evidence>
<accession>A0ABQ7DFQ3</accession>
<keyword evidence="1" id="KW-0472">Membrane</keyword>
<dbReference type="PANTHER" id="PTHR34953:SF4">
    <property type="entry name" value="MENTAL DOMAIN-CONTAINING PROTEIN"/>
    <property type="match status" value="1"/>
</dbReference>
<sequence length="394" mass="43540">MGFSKEEISKSRRFWSSLWRGIKTVFVLFTMFVSFLLVSAPIFLAVADALLPSALLHRLSAPANLSSHLTNYDFRHSLIDIPLISIVRSAVILCVYGLCDGPKLSRGPYLMITMICSVSSLIYVSLKAAFVFGEPANGDGGGSYFRAAEVALFLCSSVLAIGHIVVAYRTSCRERRKLLVFKIDIEAYELLFLDFNLHKDMNPCQTGKEEISKSRRFWSSLWRGIKTVFVLFTMFLSFLLVSAPIFLAVADALLPSALLHHLSASANLSSHLTNYDFRHSLIDIPLISIVRSAVILCVYGLCDGPKLSRGPYLMITMICSVSSLIYVSLKAAFVFGEPANGDGGGSYFRAAEVALFLCSSVLAIGHIVVAYRTSCRERRKLLVFKIDIEAVQGR</sequence>